<sequence length="177" mass="19423">MITGPLDGKAFEGLTALRFLLMDGIQFNSSIPTEIASLPNLEYLFATDAMITGDLSYMEDMSVIFEHWVDRNPMLGGTIPNFIGKLTTLQSFSIAECNFVGTIPESIGNLALMQQMWLYGNQLSGEIPASIGDLKFIRIFQVEDNNLSDSMPESICDNFSTGMLEVLGADCEDVDVS</sequence>
<dbReference type="Pfam" id="PF00560">
    <property type="entry name" value="LRR_1"/>
    <property type="match status" value="2"/>
</dbReference>
<gene>
    <name evidence="10" type="ORF">FRACYDRAFT_182900</name>
</gene>
<keyword evidence="6" id="KW-1133">Transmembrane helix</keyword>
<keyword evidence="3" id="KW-0812">Transmembrane</keyword>
<dbReference type="AlphaFoldDB" id="A0A1E7FLR3"/>
<protein>
    <submittedName>
        <fullName evidence="10">L domain-like protein</fullName>
    </submittedName>
</protein>
<evidence type="ECO:0000256" key="9">
    <source>
        <dbReference type="ARBA" id="ARBA00023180"/>
    </source>
</evidence>
<dbReference type="Gene3D" id="3.80.10.10">
    <property type="entry name" value="Ribonuclease Inhibitor"/>
    <property type="match status" value="1"/>
</dbReference>
<evidence type="ECO:0000256" key="8">
    <source>
        <dbReference type="ARBA" id="ARBA00023170"/>
    </source>
</evidence>
<evidence type="ECO:0000256" key="2">
    <source>
        <dbReference type="ARBA" id="ARBA00022614"/>
    </source>
</evidence>
<keyword evidence="11" id="KW-1185">Reference proteome</keyword>
<dbReference type="InterPro" id="IPR032675">
    <property type="entry name" value="LRR_dom_sf"/>
</dbReference>
<accession>A0A1E7FLR3</accession>
<evidence type="ECO:0000256" key="6">
    <source>
        <dbReference type="ARBA" id="ARBA00022989"/>
    </source>
</evidence>
<dbReference type="SUPFAM" id="SSF52058">
    <property type="entry name" value="L domain-like"/>
    <property type="match status" value="1"/>
</dbReference>
<evidence type="ECO:0000313" key="11">
    <source>
        <dbReference type="Proteomes" id="UP000095751"/>
    </source>
</evidence>
<comment type="subcellular location">
    <subcellularLocation>
        <location evidence="1">Membrane</location>
        <topology evidence="1">Single-pass membrane protein</topology>
    </subcellularLocation>
</comment>
<keyword evidence="2" id="KW-0433">Leucine-rich repeat</keyword>
<keyword evidence="5" id="KW-0677">Repeat</keyword>
<dbReference type="GO" id="GO:0016020">
    <property type="term" value="C:membrane"/>
    <property type="evidence" value="ECO:0007669"/>
    <property type="project" value="UniProtKB-SubCell"/>
</dbReference>
<dbReference type="OrthoDB" id="40427at2759"/>
<evidence type="ECO:0000256" key="3">
    <source>
        <dbReference type="ARBA" id="ARBA00022692"/>
    </source>
</evidence>
<evidence type="ECO:0000256" key="4">
    <source>
        <dbReference type="ARBA" id="ARBA00022729"/>
    </source>
</evidence>
<dbReference type="FunFam" id="3.80.10.10:FF:000041">
    <property type="entry name" value="LRR receptor-like serine/threonine-protein kinase ERECTA"/>
    <property type="match status" value="1"/>
</dbReference>
<evidence type="ECO:0000256" key="5">
    <source>
        <dbReference type="ARBA" id="ARBA00022737"/>
    </source>
</evidence>
<dbReference type="PANTHER" id="PTHR27000:SF529">
    <property type="entry name" value="RECEPTOR-LIKE PROTEIN KINASE 5"/>
    <property type="match status" value="1"/>
</dbReference>
<dbReference type="PANTHER" id="PTHR27000">
    <property type="entry name" value="LEUCINE-RICH REPEAT RECEPTOR-LIKE PROTEIN KINASE FAMILY PROTEIN-RELATED"/>
    <property type="match status" value="1"/>
</dbReference>
<evidence type="ECO:0000256" key="1">
    <source>
        <dbReference type="ARBA" id="ARBA00004167"/>
    </source>
</evidence>
<keyword evidence="4" id="KW-0732">Signal</keyword>
<dbReference type="KEGG" id="fcy:FRACYDRAFT_182900"/>
<dbReference type="Proteomes" id="UP000095751">
    <property type="component" value="Unassembled WGS sequence"/>
</dbReference>
<proteinExistence type="predicted"/>
<keyword evidence="8" id="KW-0675">Receptor</keyword>
<organism evidence="10 11">
    <name type="scientific">Fragilariopsis cylindrus CCMP1102</name>
    <dbReference type="NCBI Taxonomy" id="635003"/>
    <lineage>
        <taxon>Eukaryota</taxon>
        <taxon>Sar</taxon>
        <taxon>Stramenopiles</taxon>
        <taxon>Ochrophyta</taxon>
        <taxon>Bacillariophyta</taxon>
        <taxon>Bacillariophyceae</taxon>
        <taxon>Bacillariophycidae</taxon>
        <taxon>Bacillariales</taxon>
        <taxon>Bacillariaceae</taxon>
        <taxon>Fragilariopsis</taxon>
    </lineage>
</organism>
<evidence type="ECO:0000256" key="7">
    <source>
        <dbReference type="ARBA" id="ARBA00023136"/>
    </source>
</evidence>
<reference evidence="10 11" key="1">
    <citation type="submission" date="2016-09" db="EMBL/GenBank/DDBJ databases">
        <title>Extensive genetic diversity and differential bi-allelic expression allows diatom success in the polar Southern Ocean.</title>
        <authorList>
            <consortium name="DOE Joint Genome Institute"/>
            <person name="Mock T."/>
            <person name="Otillar R.P."/>
            <person name="Strauss J."/>
            <person name="Dupont C."/>
            <person name="Frickenhaus S."/>
            <person name="Maumus F."/>
            <person name="Mcmullan M."/>
            <person name="Sanges R."/>
            <person name="Schmutz J."/>
            <person name="Toseland A."/>
            <person name="Valas R."/>
            <person name="Veluchamy A."/>
            <person name="Ward B.J."/>
            <person name="Allen A."/>
            <person name="Barry K."/>
            <person name="Falciatore A."/>
            <person name="Ferrante M."/>
            <person name="Fortunato A.E."/>
            <person name="Gloeckner G."/>
            <person name="Gruber A."/>
            <person name="Hipkin R."/>
            <person name="Janech M."/>
            <person name="Kroth P."/>
            <person name="Leese F."/>
            <person name="Lindquist E."/>
            <person name="Lyon B.R."/>
            <person name="Martin J."/>
            <person name="Mayer C."/>
            <person name="Parker M."/>
            <person name="Quesneville H."/>
            <person name="Raymond J."/>
            <person name="Uhlig C."/>
            <person name="Valentin K.U."/>
            <person name="Worden A.Z."/>
            <person name="Armbrust E.V."/>
            <person name="Bowler C."/>
            <person name="Green B."/>
            <person name="Moulton V."/>
            <person name="Van Oosterhout C."/>
            <person name="Grigoriev I."/>
        </authorList>
    </citation>
    <scope>NUCLEOTIDE SEQUENCE [LARGE SCALE GENOMIC DNA]</scope>
    <source>
        <strain evidence="10 11">CCMP1102</strain>
    </source>
</reference>
<evidence type="ECO:0000313" key="10">
    <source>
        <dbReference type="EMBL" id="OEU19109.1"/>
    </source>
</evidence>
<dbReference type="InterPro" id="IPR001611">
    <property type="entry name" value="Leu-rich_rpt"/>
</dbReference>
<keyword evidence="9" id="KW-0325">Glycoprotein</keyword>
<keyword evidence="7" id="KW-0472">Membrane</keyword>
<dbReference type="EMBL" id="KV784356">
    <property type="protein sequence ID" value="OEU19109.1"/>
    <property type="molecule type" value="Genomic_DNA"/>
</dbReference>
<name>A0A1E7FLR3_9STRA</name>
<dbReference type="InParanoid" id="A0A1E7FLR3"/>